<dbReference type="InterPro" id="IPR052727">
    <property type="entry name" value="Rab4/Rab5_effector"/>
</dbReference>
<organism evidence="1 2">
    <name type="scientific">Phytophthora ramorum</name>
    <name type="common">Sudden oak death agent</name>
    <dbReference type="NCBI Taxonomy" id="164328"/>
    <lineage>
        <taxon>Eukaryota</taxon>
        <taxon>Sar</taxon>
        <taxon>Stramenopiles</taxon>
        <taxon>Oomycota</taxon>
        <taxon>Peronosporomycetes</taxon>
        <taxon>Peronosporales</taxon>
        <taxon>Peronosporaceae</taxon>
        <taxon>Phytophthora</taxon>
    </lineage>
</organism>
<dbReference type="eggNOG" id="ENOG502RG2U">
    <property type="taxonomic scope" value="Eukaryota"/>
</dbReference>
<keyword evidence="2" id="KW-1185">Reference proteome</keyword>
<dbReference type="InParanoid" id="H3GZQ1"/>
<reference evidence="2" key="1">
    <citation type="journal article" date="2006" name="Science">
        <title>Phytophthora genome sequences uncover evolutionary origins and mechanisms of pathogenesis.</title>
        <authorList>
            <person name="Tyler B.M."/>
            <person name="Tripathy S."/>
            <person name="Zhang X."/>
            <person name="Dehal P."/>
            <person name="Jiang R.H."/>
            <person name="Aerts A."/>
            <person name="Arredondo F.D."/>
            <person name="Baxter L."/>
            <person name="Bensasson D."/>
            <person name="Beynon J.L."/>
            <person name="Chapman J."/>
            <person name="Damasceno C.M."/>
            <person name="Dorrance A.E."/>
            <person name="Dou D."/>
            <person name="Dickerman A.W."/>
            <person name="Dubchak I.L."/>
            <person name="Garbelotto M."/>
            <person name="Gijzen M."/>
            <person name="Gordon S.G."/>
            <person name="Govers F."/>
            <person name="Grunwald N.J."/>
            <person name="Huang W."/>
            <person name="Ivors K.L."/>
            <person name="Jones R.W."/>
            <person name="Kamoun S."/>
            <person name="Krampis K."/>
            <person name="Lamour K.H."/>
            <person name="Lee M.K."/>
            <person name="McDonald W.H."/>
            <person name="Medina M."/>
            <person name="Meijer H.J."/>
            <person name="Nordberg E.K."/>
            <person name="Maclean D.J."/>
            <person name="Ospina-Giraldo M.D."/>
            <person name="Morris P.F."/>
            <person name="Phuntumart V."/>
            <person name="Putnam N.H."/>
            <person name="Rash S."/>
            <person name="Rose J.K."/>
            <person name="Sakihama Y."/>
            <person name="Salamov A.A."/>
            <person name="Savidor A."/>
            <person name="Scheuring C.F."/>
            <person name="Smith B.M."/>
            <person name="Sobral B.W."/>
            <person name="Terry A."/>
            <person name="Torto-Alalibo T.A."/>
            <person name="Win J."/>
            <person name="Xu Z."/>
            <person name="Zhang H."/>
            <person name="Grigoriev I.V."/>
            <person name="Rokhsar D.S."/>
            <person name="Boore J.L."/>
        </authorList>
    </citation>
    <scope>NUCLEOTIDE SEQUENCE [LARGE SCALE GENOMIC DNA]</scope>
    <source>
        <strain evidence="2">Pr102</strain>
    </source>
</reference>
<dbReference type="Gene3D" id="3.30.40.10">
    <property type="entry name" value="Zinc/RING finger domain, C3HC4 (zinc finger)"/>
    <property type="match status" value="1"/>
</dbReference>
<dbReference type="SUPFAM" id="SSF57903">
    <property type="entry name" value="FYVE/PHD zinc finger"/>
    <property type="match status" value="1"/>
</dbReference>
<dbReference type="SUPFAM" id="SSF55961">
    <property type="entry name" value="Bet v1-like"/>
    <property type="match status" value="1"/>
</dbReference>
<dbReference type="Proteomes" id="UP000005238">
    <property type="component" value="Unassembled WGS sequence"/>
</dbReference>
<dbReference type="VEuPathDB" id="FungiDB:KRP22_10461"/>
<sequence>MIKGEAASPFRPMSLSLADMTELQVLAKTILDANFDQYLRFTDVDPNIWKLVKFKDQVRVYSSRATERRSYRFQVDDGSDLQSMLLVGSTPGSLNDVMYGIVGSSGIEMAGANVFSDAAVLSSIREPTPVEPFQSVAVRWMELDVRRRSVRLVKNRDYVYVEATGVETLPSGERLGYHLMHSVDVPAAHDLPGRVRAKLSVCSFFRQTNEDSVSVYAMAMMDPMSSRVRRVVAPRFVKALLSMFTARGGKMQKLVQVLSKSYRDLESSKPLSSYLNCTTCTKRVWRLRRFTNYNNSCTLCREYVCSSCKIEKKIKLRRRDQKEANRKVVFCFSCLTDVMVANDSEFSFVEETDDAAEMIRPAHHSVWSLRAPTRSITRKKEAPVDFASTR</sequence>
<reference evidence="1" key="2">
    <citation type="submission" date="2015-06" db="UniProtKB">
        <authorList>
            <consortium name="EnsemblProtists"/>
        </authorList>
    </citation>
    <scope>IDENTIFICATION</scope>
    <source>
        <strain evidence="1">Pr102</strain>
    </source>
</reference>
<dbReference type="EMBL" id="DS566083">
    <property type="status" value="NOT_ANNOTATED_CDS"/>
    <property type="molecule type" value="Genomic_DNA"/>
</dbReference>
<dbReference type="InterPro" id="IPR013083">
    <property type="entry name" value="Znf_RING/FYVE/PHD"/>
</dbReference>
<dbReference type="VEuPathDB" id="FungiDB:KRP22_14743"/>
<dbReference type="VEuPathDB" id="FungiDB:KRP23_12920"/>
<dbReference type="InterPro" id="IPR011011">
    <property type="entry name" value="Znf_FYVE_PHD"/>
</dbReference>
<evidence type="ECO:0000313" key="1">
    <source>
        <dbReference type="EnsemblProtists" id="Phyra83304"/>
    </source>
</evidence>
<dbReference type="HOGENOM" id="CLU_015303_0_1_1"/>
<protein>
    <recommendedName>
        <fullName evidence="3">FYVE-type domain-containing protein</fullName>
    </recommendedName>
</protein>
<dbReference type="PANTHER" id="PTHR13510:SF44">
    <property type="entry name" value="RABENOSYN-5"/>
    <property type="match status" value="1"/>
</dbReference>
<dbReference type="AlphaFoldDB" id="H3GZQ1"/>
<evidence type="ECO:0008006" key="3">
    <source>
        <dbReference type="Google" id="ProtNLM"/>
    </source>
</evidence>
<evidence type="ECO:0000313" key="2">
    <source>
        <dbReference type="Proteomes" id="UP000005238"/>
    </source>
</evidence>
<name>H3GZQ1_PHYRM</name>
<dbReference type="InterPro" id="IPR023393">
    <property type="entry name" value="START-like_dom_sf"/>
</dbReference>
<proteinExistence type="predicted"/>
<accession>H3GZQ1</accession>
<dbReference type="Gene3D" id="3.30.530.20">
    <property type="match status" value="1"/>
</dbReference>
<dbReference type="EnsemblProtists" id="Phyra83304">
    <property type="protein sequence ID" value="Phyra83304"/>
    <property type="gene ID" value="Phyra83304"/>
</dbReference>
<dbReference type="PANTHER" id="PTHR13510">
    <property type="entry name" value="FYVE-FINGER-CONTAINING RAB5 EFFECTOR PROTEIN RABENOSYN-5-RELATED"/>
    <property type="match status" value="1"/>
</dbReference>
<dbReference type="OMA" id="DVMTANE"/>